<feature type="non-terminal residue" evidence="1">
    <location>
        <position position="121"/>
    </location>
</feature>
<gene>
    <name evidence="1" type="primary">COI</name>
</gene>
<proteinExistence type="evidence at transcript level"/>
<evidence type="ECO:0000313" key="1">
    <source>
        <dbReference type="EMBL" id="AAF01327.1"/>
    </source>
</evidence>
<accession>Q9TAP8</accession>
<dbReference type="EMBL" id="AF188119">
    <property type="protein sequence ID" value="AAF01327.1"/>
    <property type="molecule type" value="mRNA"/>
</dbReference>
<geneLocation type="mitochondrion" evidence="1"/>
<name>Q9TAP8_9TREM</name>
<sequence>KNEHNENGVIIETQSYGEIPLLETALFEAANESVGSLPMPDIFAAYSDYAYQLASNTDLVPLENYFSDEELAAYRNEFLNEGQFLADGNSYILPVANSTENLFINNTDWEPFAYNPQDAQN</sequence>
<reference evidence="1" key="1">
    <citation type="submission" date="1999-09" db="EMBL/GenBank/DDBJ databases">
        <title>Phylogenetic data of some helminthes by sequence analysis of PCR product of specific genes.</title>
        <authorList>
            <person name="Lee S.U."/>
            <person name="Park H.Y."/>
            <person name="Huh S."/>
        </authorList>
    </citation>
    <scope>NUCLEOTIDE SEQUENCE</scope>
</reference>
<feature type="non-terminal residue" evidence="1">
    <location>
        <position position="1"/>
    </location>
</feature>
<dbReference type="Gene3D" id="3.40.190.10">
    <property type="entry name" value="Periplasmic binding protein-like II"/>
    <property type="match status" value="1"/>
</dbReference>
<protein>
    <submittedName>
        <fullName evidence="1">Cytochrome c oxidase 1</fullName>
    </submittedName>
</protein>
<keyword evidence="1" id="KW-0496">Mitochondrion</keyword>
<organism evidence="1">
    <name type="scientific">Heterophyes nocens</name>
    <dbReference type="NCBI Taxonomy" id="104455"/>
    <lineage>
        <taxon>Eukaryota</taxon>
        <taxon>Metazoa</taxon>
        <taxon>Spiralia</taxon>
        <taxon>Lophotrochozoa</taxon>
        <taxon>Platyhelminthes</taxon>
        <taxon>Trematoda</taxon>
        <taxon>Digenea</taxon>
        <taxon>Opisthorchiida</taxon>
        <taxon>Opisthorchiata</taxon>
        <taxon>Heterophyidae</taxon>
        <taxon>Heterophyes</taxon>
    </lineage>
</organism>
<dbReference type="AlphaFoldDB" id="Q9TAP8"/>
<dbReference type="SUPFAM" id="SSF53850">
    <property type="entry name" value="Periplasmic binding protein-like II"/>
    <property type="match status" value="1"/>
</dbReference>